<dbReference type="PANTHER" id="PTHR30126">
    <property type="entry name" value="HTH-TYPE TRANSCRIPTIONAL REGULATOR"/>
    <property type="match status" value="1"/>
</dbReference>
<proteinExistence type="inferred from homology"/>
<evidence type="ECO:0000256" key="1">
    <source>
        <dbReference type="ARBA" id="ARBA00009437"/>
    </source>
</evidence>
<keyword evidence="3" id="KW-0238">DNA-binding</keyword>
<accession>A0A917G7W2</accession>
<evidence type="ECO:0000313" key="7">
    <source>
        <dbReference type="Proteomes" id="UP000616608"/>
    </source>
</evidence>
<dbReference type="GO" id="GO:0000976">
    <property type="term" value="F:transcription cis-regulatory region binding"/>
    <property type="evidence" value="ECO:0007669"/>
    <property type="project" value="TreeGrafter"/>
</dbReference>
<evidence type="ECO:0000256" key="2">
    <source>
        <dbReference type="ARBA" id="ARBA00023015"/>
    </source>
</evidence>
<comment type="similarity">
    <text evidence="1">Belongs to the LysR transcriptional regulatory family.</text>
</comment>
<evidence type="ECO:0000256" key="3">
    <source>
        <dbReference type="ARBA" id="ARBA00023125"/>
    </source>
</evidence>
<dbReference type="Gene3D" id="3.40.190.10">
    <property type="entry name" value="Periplasmic binding protein-like II"/>
    <property type="match status" value="2"/>
</dbReference>
<evidence type="ECO:0000256" key="4">
    <source>
        <dbReference type="ARBA" id="ARBA00023163"/>
    </source>
</evidence>
<reference evidence="6" key="1">
    <citation type="journal article" date="2014" name="Int. J. Syst. Evol. Microbiol.">
        <title>Complete genome sequence of Corynebacterium casei LMG S-19264T (=DSM 44701T), isolated from a smear-ripened cheese.</title>
        <authorList>
            <consortium name="US DOE Joint Genome Institute (JGI-PGF)"/>
            <person name="Walter F."/>
            <person name="Albersmeier A."/>
            <person name="Kalinowski J."/>
            <person name="Ruckert C."/>
        </authorList>
    </citation>
    <scope>NUCLEOTIDE SEQUENCE</scope>
    <source>
        <strain evidence="6">CGMCC 1.15760</strain>
    </source>
</reference>
<feature type="domain" description="HTH lysR-type" evidence="5">
    <location>
        <begin position="1"/>
        <end position="58"/>
    </location>
</feature>
<dbReference type="InterPro" id="IPR005119">
    <property type="entry name" value="LysR_subst-bd"/>
</dbReference>
<comment type="caution">
    <text evidence="6">The sequence shown here is derived from an EMBL/GenBank/DDBJ whole genome shotgun (WGS) entry which is preliminary data.</text>
</comment>
<keyword evidence="7" id="KW-1185">Reference proteome</keyword>
<protein>
    <submittedName>
        <fullName evidence="6">HTH-type transcriptional regulator CitR</fullName>
    </submittedName>
</protein>
<name>A0A917G7W2_9BACI</name>
<dbReference type="PANTHER" id="PTHR30126:SF40">
    <property type="entry name" value="HTH-TYPE TRANSCRIPTIONAL REGULATOR GLTR"/>
    <property type="match status" value="1"/>
</dbReference>
<dbReference type="Pfam" id="PF00126">
    <property type="entry name" value="HTH_1"/>
    <property type="match status" value="1"/>
</dbReference>
<dbReference type="PROSITE" id="PS50931">
    <property type="entry name" value="HTH_LYSR"/>
    <property type="match status" value="1"/>
</dbReference>
<dbReference type="SUPFAM" id="SSF53850">
    <property type="entry name" value="Periplasmic binding protein-like II"/>
    <property type="match status" value="1"/>
</dbReference>
<evidence type="ECO:0000313" key="6">
    <source>
        <dbReference type="EMBL" id="GGG26847.1"/>
    </source>
</evidence>
<dbReference type="RefSeq" id="WP_188615087.1">
    <property type="nucleotide sequence ID" value="NZ_BMJT01000007.1"/>
</dbReference>
<dbReference type="InterPro" id="IPR000847">
    <property type="entry name" value="LysR_HTH_N"/>
</dbReference>
<reference evidence="6" key="2">
    <citation type="submission" date="2020-09" db="EMBL/GenBank/DDBJ databases">
        <authorList>
            <person name="Sun Q."/>
            <person name="Zhou Y."/>
        </authorList>
    </citation>
    <scope>NUCLEOTIDE SEQUENCE</scope>
    <source>
        <strain evidence="6">CGMCC 1.15760</strain>
    </source>
</reference>
<dbReference type="AlphaFoldDB" id="A0A917G7W2"/>
<dbReference type="Pfam" id="PF03466">
    <property type="entry name" value="LysR_substrate"/>
    <property type="match status" value="1"/>
</dbReference>
<keyword evidence="2" id="KW-0805">Transcription regulation</keyword>
<dbReference type="InterPro" id="IPR036388">
    <property type="entry name" value="WH-like_DNA-bd_sf"/>
</dbReference>
<keyword evidence="4" id="KW-0804">Transcription</keyword>
<evidence type="ECO:0000259" key="5">
    <source>
        <dbReference type="PROSITE" id="PS50931"/>
    </source>
</evidence>
<dbReference type="Proteomes" id="UP000616608">
    <property type="component" value="Unassembled WGS sequence"/>
</dbReference>
<dbReference type="CDD" id="cd05466">
    <property type="entry name" value="PBP2_LTTR_substrate"/>
    <property type="match status" value="1"/>
</dbReference>
<sequence length="280" mass="31244">MNLDNVETFLYVVHFKSIQQTADALFLTQPAISARIKALEKDLATTLFLREGKYLTLTEAGHQFLPFAHQISQAMHTSRAQLRDLAQTAALTIGTTPLISEYIMPKLLPKLTAHQIKHVTLPTEDLLTEVIQHEVDVALMMAVNQQGIQQERVMSNPIQLIAPLNHPLIKQQNVTLQQLAKESFVLFESGEASHPIFAAVEATPHIALTTHHVTVAKSFIKQGLGIGFLPLLCITKEIIAGDFAVIPTNHLTKLQQDIYLTYRDEAKVTVIREVMESIFT</sequence>
<dbReference type="EMBL" id="BMJT01000007">
    <property type="protein sequence ID" value="GGG26847.1"/>
    <property type="molecule type" value="Genomic_DNA"/>
</dbReference>
<dbReference type="Gene3D" id="1.10.10.10">
    <property type="entry name" value="Winged helix-like DNA-binding domain superfamily/Winged helix DNA-binding domain"/>
    <property type="match status" value="1"/>
</dbReference>
<organism evidence="6 7">
    <name type="scientific">Lysinibacillus alkalisoli</name>
    <dbReference type="NCBI Taxonomy" id="1911548"/>
    <lineage>
        <taxon>Bacteria</taxon>
        <taxon>Bacillati</taxon>
        <taxon>Bacillota</taxon>
        <taxon>Bacilli</taxon>
        <taxon>Bacillales</taxon>
        <taxon>Bacillaceae</taxon>
        <taxon>Lysinibacillus</taxon>
    </lineage>
</organism>
<dbReference type="PRINTS" id="PR00039">
    <property type="entry name" value="HTHLYSR"/>
</dbReference>
<dbReference type="InterPro" id="IPR036390">
    <property type="entry name" value="WH_DNA-bd_sf"/>
</dbReference>
<gene>
    <name evidence="6" type="primary">citR</name>
    <name evidence="6" type="ORF">GCM10007425_21790</name>
</gene>
<dbReference type="GO" id="GO:0003700">
    <property type="term" value="F:DNA-binding transcription factor activity"/>
    <property type="evidence" value="ECO:0007669"/>
    <property type="project" value="InterPro"/>
</dbReference>
<dbReference type="SUPFAM" id="SSF46785">
    <property type="entry name" value="Winged helix' DNA-binding domain"/>
    <property type="match status" value="1"/>
</dbReference>